<dbReference type="EMBL" id="JBJKBG010000011">
    <property type="protein sequence ID" value="KAL3717747.1"/>
    <property type="molecule type" value="Genomic_DNA"/>
</dbReference>
<dbReference type="AlphaFoldDB" id="A0ABD3ITH3"/>
<dbReference type="InterPro" id="IPR051639">
    <property type="entry name" value="BCD1"/>
</dbReference>
<keyword evidence="1" id="KW-0479">Metal-binding</keyword>
<evidence type="ECO:0000256" key="3">
    <source>
        <dbReference type="ARBA" id="ARBA00022833"/>
    </source>
</evidence>
<evidence type="ECO:0000313" key="8">
    <source>
        <dbReference type="Proteomes" id="UP001634007"/>
    </source>
</evidence>
<accession>A0ABD3ITH3</accession>
<keyword evidence="8" id="KW-1185">Reference proteome</keyword>
<reference evidence="7 8" key="1">
    <citation type="submission" date="2024-11" db="EMBL/GenBank/DDBJ databases">
        <title>Chromosome-level genome assembly of Eucalyptus globulus Labill. provides insights into its genome evolution.</title>
        <authorList>
            <person name="Li X."/>
        </authorList>
    </citation>
    <scope>NUCLEOTIDE SEQUENCE [LARGE SCALE GENOMIC DNA]</scope>
    <source>
        <strain evidence="7">CL2024</strain>
        <tissue evidence="7">Fresh tender leaves</tissue>
    </source>
</reference>
<organism evidence="7 8">
    <name type="scientific">Eucalyptus globulus</name>
    <name type="common">Tasmanian blue gum</name>
    <dbReference type="NCBI Taxonomy" id="34317"/>
    <lineage>
        <taxon>Eukaryota</taxon>
        <taxon>Viridiplantae</taxon>
        <taxon>Streptophyta</taxon>
        <taxon>Embryophyta</taxon>
        <taxon>Tracheophyta</taxon>
        <taxon>Spermatophyta</taxon>
        <taxon>Magnoliopsida</taxon>
        <taxon>eudicotyledons</taxon>
        <taxon>Gunneridae</taxon>
        <taxon>Pentapetalae</taxon>
        <taxon>rosids</taxon>
        <taxon>malvids</taxon>
        <taxon>Myrtales</taxon>
        <taxon>Myrtaceae</taxon>
        <taxon>Myrtoideae</taxon>
        <taxon>Eucalypteae</taxon>
        <taxon>Eucalyptus</taxon>
    </lineage>
</organism>
<evidence type="ECO:0000259" key="6">
    <source>
        <dbReference type="PROSITE" id="PS51083"/>
    </source>
</evidence>
<dbReference type="Gene3D" id="3.30.60.190">
    <property type="match status" value="1"/>
</dbReference>
<feature type="region of interest" description="Disordered" evidence="5">
    <location>
        <begin position="43"/>
        <end position="63"/>
    </location>
</feature>
<proteinExistence type="predicted"/>
<gene>
    <name evidence="7" type="ORF">ACJRO7_009220</name>
</gene>
<sequence length="131" mass="14390">MGPRQCRVCNEAQSKYKCPSCLVPYCSLACFKRHKEVPCVKPVSPDHSEAASGELHGYRPLNIDDPNDVVQQGQLESLASSEIRDVLKDESLQKLISKIDGSGDPDSDLEKAMEVEAFRLFADKILSAIGP</sequence>
<dbReference type="InterPro" id="IPR007529">
    <property type="entry name" value="Znf_HIT"/>
</dbReference>
<dbReference type="Pfam" id="PF04438">
    <property type="entry name" value="zf-HIT"/>
    <property type="match status" value="1"/>
</dbReference>
<comment type="caution">
    <text evidence="7">The sequence shown here is derived from an EMBL/GenBank/DDBJ whole genome shotgun (WGS) entry which is preliminary data.</text>
</comment>
<evidence type="ECO:0000313" key="7">
    <source>
        <dbReference type="EMBL" id="KAL3717747.1"/>
    </source>
</evidence>
<evidence type="ECO:0000256" key="1">
    <source>
        <dbReference type="ARBA" id="ARBA00022723"/>
    </source>
</evidence>
<keyword evidence="2 4" id="KW-0863">Zinc-finger</keyword>
<feature type="domain" description="HIT-type" evidence="6">
    <location>
        <begin position="6"/>
        <end position="39"/>
    </location>
</feature>
<name>A0ABD3ITH3_EUCGL</name>
<keyword evidence="3" id="KW-0862">Zinc</keyword>
<dbReference type="PANTHER" id="PTHR13483:SF11">
    <property type="entry name" value="ZINC FINGER HIT DOMAIN-CONTAINING PROTEIN 3"/>
    <property type="match status" value="1"/>
</dbReference>
<dbReference type="Proteomes" id="UP001634007">
    <property type="component" value="Unassembled WGS sequence"/>
</dbReference>
<dbReference type="CDD" id="cd23024">
    <property type="entry name" value="zf-HIT_ZNHIT2-3"/>
    <property type="match status" value="1"/>
</dbReference>
<dbReference type="GO" id="GO:0008270">
    <property type="term" value="F:zinc ion binding"/>
    <property type="evidence" value="ECO:0007669"/>
    <property type="project" value="UniProtKB-UniRule"/>
</dbReference>
<protein>
    <recommendedName>
        <fullName evidence="6">HIT-type domain-containing protein</fullName>
    </recommendedName>
</protein>
<evidence type="ECO:0000256" key="4">
    <source>
        <dbReference type="PROSITE-ProRule" id="PRU00453"/>
    </source>
</evidence>
<evidence type="ECO:0000256" key="5">
    <source>
        <dbReference type="SAM" id="MobiDB-lite"/>
    </source>
</evidence>
<dbReference type="PANTHER" id="PTHR13483">
    <property type="entry name" value="BOX C_D SNORNA PROTEIN 1-RELATED"/>
    <property type="match status" value="1"/>
</dbReference>
<evidence type="ECO:0000256" key="2">
    <source>
        <dbReference type="ARBA" id="ARBA00022771"/>
    </source>
</evidence>
<dbReference type="PROSITE" id="PS51083">
    <property type="entry name" value="ZF_HIT"/>
    <property type="match status" value="1"/>
</dbReference>
<dbReference type="SUPFAM" id="SSF144232">
    <property type="entry name" value="HIT/MYND zinc finger-like"/>
    <property type="match status" value="1"/>
</dbReference>